<evidence type="ECO:0000313" key="1">
    <source>
        <dbReference type="EMBL" id="KAL2537808.1"/>
    </source>
</evidence>
<comment type="caution">
    <text evidence="1">The sequence shown here is derived from an EMBL/GenBank/DDBJ whole genome shotgun (WGS) entry which is preliminary data.</text>
</comment>
<evidence type="ECO:0000313" key="2">
    <source>
        <dbReference type="Proteomes" id="UP001604277"/>
    </source>
</evidence>
<accession>A0ABD1VKH1</accession>
<organism evidence="1 2">
    <name type="scientific">Forsythia ovata</name>
    <dbReference type="NCBI Taxonomy" id="205694"/>
    <lineage>
        <taxon>Eukaryota</taxon>
        <taxon>Viridiplantae</taxon>
        <taxon>Streptophyta</taxon>
        <taxon>Embryophyta</taxon>
        <taxon>Tracheophyta</taxon>
        <taxon>Spermatophyta</taxon>
        <taxon>Magnoliopsida</taxon>
        <taxon>eudicotyledons</taxon>
        <taxon>Gunneridae</taxon>
        <taxon>Pentapetalae</taxon>
        <taxon>asterids</taxon>
        <taxon>lamiids</taxon>
        <taxon>Lamiales</taxon>
        <taxon>Oleaceae</taxon>
        <taxon>Forsythieae</taxon>
        <taxon>Forsythia</taxon>
    </lineage>
</organism>
<sequence length="150" mass="16871">MDPTQYAVTVQYQVLSNGPLIKACSDSSVYFYIQAVDLELTKLPLLVDIKKVVAYDEVNLMCLDTSHLDTSCFRKRQRMVIGNCTDQWLDNAFNPKLPTIEEICSEISNNMSCIDEILEETGSEVVCQPSLITHRLTILKIASINAKSIH</sequence>
<name>A0ABD1VKH1_9LAMI</name>
<protein>
    <submittedName>
        <fullName evidence="1">Uncharacterized protein</fullName>
    </submittedName>
</protein>
<reference evidence="2" key="1">
    <citation type="submission" date="2024-07" db="EMBL/GenBank/DDBJ databases">
        <title>Two chromosome-level genome assemblies of Korean endemic species Abeliophyllum distichum and Forsythia ovata (Oleaceae).</title>
        <authorList>
            <person name="Jang H."/>
        </authorList>
    </citation>
    <scope>NUCLEOTIDE SEQUENCE [LARGE SCALE GENOMIC DNA]</scope>
</reference>
<dbReference type="AlphaFoldDB" id="A0ABD1VKH1"/>
<keyword evidence="2" id="KW-1185">Reference proteome</keyword>
<gene>
    <name evidence="1" type="ORF">Fot_19199</name>
</gene>
<dbReference type="Proteomes" id="UP001604277">
    <property type="component" value="Unassembled WGS sequence"/>
</dbReference>
<proteinExistence type="predicted"/>
<dbReference type="EMBL" id="JBFOLJ010000005">
    <property type="protein sequence ID" value="KAL2537808.1"/>
    <property type="molecule type" value="Genomic_DNA"/>
</dbReference>